<evidence type="ECO:0008006" key="4">
    <source>
        <dbReference type="Google" id="ProtNLM"/>
    </source>
</evidence>
<feature type="transmembrane region" description="Helical" evidence="1">
    <location>
        <begin position="36"/>
        <end position="58"/>
    </location>
</feature>
<protein>
    <recommendedName>
        <fullName evidence="4">Conjugal transfer protein TraS</fullName>
    </recommendedName>
</protein>
<dbReference type="Proteomes" id="UP001161707">
    <property type="component" value="Unassembled WGS sequence"/>
</dbReference>
<name>A0AA42QYP5_ENTCL</name>
<proteinExistence type="predicted"/>
<feature type="transmembrane region" description="Helical" evidence="1">
    <location>
        <begin position="155"/>
        <end position="176"/>
    </location>
</feature>
<dbReference type="EMBL" id="JAOCIY010000031">
    <property type="protein sequence ID" value="MDH1480266.1"/>
    <property type="molecule type" value="Genomic_DNA"/>
</dbReference>
<keyword evidence="1" id="KW-0472">Membrane</keyword>
<comment type="caution">
    <text evidence="2">The sequence shown here is derived from an EMBL/GenBank/DDBJ whole genome shotgun (WGS) entry which is preliminary data.</text>
</comment>
<evidence type="ECO:0000313" key="3">
    <source>
        <dbReference type="Proteomes" id="UP001161707"/>
    </source>
</evidence>
<keyword evidence="1" id="KW-1133">Transmembrane helix</keyword>
<feature type="transmembrane region" description="Helical" evidence="1">
    <location>
        <begin position="126"/>
        <end position="149"/>
    </location>
</feature>
<evidence type="ECO:0000313" key="2">
    <source>
        <dbReference type="EMBL" id="MDH1480266.1"/>
    </source>
</evidence>
<gene>
    <name evidence="2" type="ORF">N5E88_12300</name>
</gene>
<dbReference type="AlphaFoldDB" id="A0AA42QYP5"/>
<accession>A0AA42QYP5</accession>
<sequence length="190" mass="20956">MITQANINEDLRMVSENLSDTSQQLVKPIHALKLSFFFPVSIVVGYLIALIIVKIQYVPHMNSFGDVVTFNDAMSAELATNGFALLFSVIMGFALYGPALAYLTVPKKVRDGSIIISSLRRTCKKTVVFMIVLNWLVSLLGVMVSTVFLCAAPAMLLMSLFITQMVINAEVARYGFSAVLDKLNKLVKKI</sequence>
<dbReference type="RefSeq" id="WP_107112165.1">
    <property type="nucleotide sequence ID" value="NZ_CP104838.1"/>
</dbReference>
<organism evidence="2 3">
    <name type="scientific">Enterobacter cloacae</name>
    <dbReference type="NCBI Taxonomy" id="550"/>
    <lineage>
        <taxon>Bacteria</taxon>
        <taxon>Pseudomonadati</taxon>
        <taxon>Pseudomonadota</taxon>
        <taxon>Gammaproteobacteria</taxon>
        <taxon>Enterobacterales</taxon>
        <taxon>Enterobacteriaceae</taxon>
        <taxon>Enterobacter</taxon>
        <taxon>Enterobacter cloacae complex</taxon>
    </lineage>
</organism>
<feature type="transmembrane region" description="Helical" evidence="1">
    <location>
        <begin position="78"/>
        <end position="105"/>
    </location>
</feature>
<reference evidence="2" key="1">
    <citation type="submission" date="2022-09" db="EMBL/GenBank/DDBJ databases">
        <title>Intensive care unit water sources are persistently colonized with multi-drug resistant bacteria and are the site of extensive horizontal gene transfer of antibiotic resistance genes.</title>
        <authorList>
            <person name="Diorio-Toth L."/>
        </authorList>
    </citation>
    <scope>NUCLEOTIDE SEQUENCE</scope>
    <source>
        <strain evidence="2">GD03711</strain>
    </source>
</reference>
<keyword evidence="1" id="KW-0812">Transmembrane</keyword>
<evidence type="ECO:0000256" key="1">
    <source>
        <dbReference type="SAM" id="Phobius"/>
    </source>
</evidence>